<gene>
    <name evidence="2" type="ORF">LCGC14_1942740</name>
</gene>
<proteinExistence type="predicted"/>
<keyword evidence="1" id="KW-0812">Transmembrane</keyword>
<protein>
    <recommendedName>
        <fullName evidence="3">Zinc-ribbon domain-containing protein</fullName>
    </recommendedName>
</protein>
<comment type="caution">
    <text evidence="2">The sequence shown here is derived from an EMBL/GenBank/DDBJ whole genome shotgun (WGS) entry which is preliminary data.</text>
</comment>
<feature type="transmembrane region" description="Helical" evidence="1">
    <location>
        <begin position="6"/>
        <end position="23"/>
    </location>
</feature>
<dbReference type="EMBL" id="LAZR01021055">
    <property type="protein sequence ID" value="KKL86637.1"/>
    <property type="molecule type" value="Genomic_DNA"/>
</dbReference>
<keyword evidence="1" id="KW-1133">Transmembrane helix</keyword>
<evidence type="ECO:0000256" key="1">
    <source>
        <dbReference type="SAM" id="Phobius"/>
    </source>
</evidence>
<accession>A0A0F9IGY4</accession>
<keyword evidence="1" id="KW-0472">Membrane</keyword>
<organism evidence="2">
    <name type="scientific">marine sediment metagenome</name>
    <dbReference type="NCBI Taxonomy" id="412755"/>
    <lineage>
        <taxon>unclassified sequences</taxon>
        <taxon>metagenomes</taxon>
        <taxon>ecological metagenomes</taxon>
    </lineage>
</organism>
<sequence>MLEYLIVIGLVLFAGWWILSPLLKSNSTDSAVIPKTDDTLGQLEYEKEETFAAIRELEFDENMRKISKEDFGALKKQYMLDAVHYLKKIDELQENKSKRKDLGEEEIIDEIEKEISSLHHGGSSKQKDFFCVQCGTKSSSRQRFCSSCGAKIMKPDLA</sequence>
<evidence type="ECO:0000313" key="2">
    <source>
        <dbReference type="EMBL" id="KKL86637.1"/>
    </source>
</evidence>
<dbReference type="AlphaFoldDB" id="A0A0F9IGY4"/>
<reference evidence="2" key="1">
    <citation type="journal article" date="2015" name="Nature">
        <title>Complex archaea that bridge the gap between prokaryotes and eukaryotes.</title>
        <authorList>
            <person name="Spang A."/>
            <person name="Saw J.H."/>
            <person name="Jorgensen S.L."/>
            <person name="Zaremba-Niedzwiedzka K."/>
            <person name="Martijn J."/>
            <person name="Lind A.E."/>
            <person name="van Eijk R."/>
            <person name="Schleper C."/>
            <person name="Guy L."/>
            <person name="Ettema T.J."/>
        </authorList>
    </citation>
    <scope>NUCLEOTIDE SEQUENCE</scope>
</reference>
<name>A0A0F9IGY4_9ZZZZ</name>
<evidence type="ECO:0008006" key="3">
    <source>
        <dbReference type="Google" id="ProtNLM"/>
    </source>
</evidence>